<dbReference type="InterPro" id="IPR021352">
    <property type="entry name" value="DUF2971"/>
</dbReference>
<name>A0ABN6M7A7_9BACT</name>
<protein>
    <recommendedName>
        <fullName evidence="3">DUF2971 domain-containing protein</fullName>
    </recommendedName>
</protein>
<accession>A0ABN6M7A7</accession>
<keyword evidence="2" id="KW-1185">Reference proteome</keyword>
<dbReference type="EMBL" id="AP025516">
    <property type="protein sequence ID" value="BDD87012.1"/>
    <property type="molecule type" value="Genomic_DNA"/>
</dbReference>
<evidence type="ECO:0000313" key="2">
    <source>
        <dbReference type="Proteomes" id="UP000830055"/>
    </source>
</evidence>
<evidence type="ECO:0000313" key="1">
    <source>
        <dbReference type="EMBL" id="BDD87012.1"/>
    </source>
</evidence>
<gene>
    <name evidence="1" type="ORF">DPPLL_13770</name>
</gene>
<dbReference type="Pfam" id="PF11185">
    <property type="entry name" value="DUF2971"/>
    <property type="match status" value="1"/>
</dbReference>
<organism evidence="1 2">
    <name type="scientific">Desulfofustis limnaeus</name>
    <dbReference type="NCBI Taxonomy" id="2740163"/>
    <lineage>
        <taxon>Bacteria</taxon>
        <taxon>Pseudomonadati</taxon>
        <taxon>Thermodesulfobacteriota</taxon>
        <taxon>Desulfobulbia</taxon>
        <taxon>Desulfobulbales</taxon>
        <taxon>Desulfocapsaceae</taxon>
        <taxon>Desulfofustis</taxon>
    </lineage>
</organism>
<dbReference type="RefSeq" id="WP_284154061.1">
    <property type="nucleotide sequence ID" value="NZ_AP025516.1"/>
</dbReference>
<proteinExistence type="predicted"/>
<dbReference type="Proteomes" id="UP000830055">
    <property type="component" value="Chromosome"/>
</dbReference>
<reference evidence="1 2" key="1">
    <citation type="submission" date="2022-01" db="EMBL/GenBank/DDBJ databases">
        <title>Desulfofustis limnae sp. nov., a novel mesophilic sulfate-reducing bacterium isolated from marsh soil.</title>
        <authorList>
            <person name="Watanabe M."/>
            <person name="Takahashi A."/>
            <person name="Kojima H."/>
            <person name="Fukui M."/>
        </authorList>
    </citation>
    <scope>NUCLEOTIDE SEQUENCE [LARGE SCALE GENOMIC DNA]</scope>
    <source>
        <strain evidence="1 2">PPLL</strain>
    </source>
</reference>
<sequence>MLKKIRLYKYLPLTEGSLKILSEGTIKFTKPSDFNDPFDCDPEHEPDYVDKYISSRPDVVEQVLKYRNARCKGIDKEIEAMKNRLQEAIDNRHFGQGASDDIGICSLSRKPLNLLMWAHYAKNHTGFVVEFEIPLESFYPADDDVKYMEWLIPQKVEYDYEKPIVKYDDDQDTKMKKQFLVKGKDWEYEQEERVIDFIRKSGIHKYNRNAILKSVIAGIRISPRDFDKLSKVVNAIRDEGLKVDLFSAIRLKGKYGISVKERPDLKQEK</sequence>
<evidence type="ECO:0008006" key="3">
    <source>
        <dbReference type="Google" id="ProtNLM"/>
    </source>
</evidence>